<evidence type="ECO:0000256" key="1">
    <source>
        <dbReference type="SAM" id="MobiDB-lite"/>
    </source>
</evidence>
<feature type="region of interest" description="Disordered" evidence="1">
    <location>
        <begin position="1"/>
        <end position="64"/>
    </location>
</feature>
<feature type="transmembrane region" description="Helical" evidence="2">
    <location>
        <begin position="83"/>
        <end position="104"/>
    </location>
</feature>
<keyword evidence="2" id="KW-0472">Membrane</keyword>
<proteinExistence type="predicted"/>
<dbReference type="EMBL" id="BONC01000019">
    <property type="protein sequence ID" value="GIF56993.1"/>
    <property type="molecule type" value="Genomic_DNA"/>
</dbReference>
<feature type="compositionally biased region" description="Low complexity" evidence="1">
    <location>
        <begin position="1"/>
        <end position="17"/>
    </location>
</feature>
<feature type="compositionally biased region" description="Low complexity" evidence="1">
    <location>
        <begin position="49"/>
        <end position="61"/>
    </location>
</feature>
<organism evidence="3 4">
    <name type="scientific">Asanoa iriomotensis</name>
    <dbReference type="NCBI Taxonomy" id="234613"/>
    <lineage>
        <taxon>Bacteria</taxon>
        <taxon>Bacillati</taxon>
        <taxon>Actinomycetota</taxon>
        <taxon>Actinomycetes</taxon>
        <taxon>Micromonosporales</taxon>
        <taxon>Micromonosporaceae</taxon>
        <taxon>Asanoa</taxon>
    </lineage>
</organism>
<comment type="caution">
    <text evidence="3">The sequence shown here is derived from an EMBL/GenBank/DDBJ whole genome shotgun (WGS) entry which is preliminary data.</text>
</comment>
<reference evidence="3 4" key="1">
    <citation type="submission" date="2021-01" db="EMBL/GenBank/DDBJ databases">
        <title>Whole genome shotgun sequence of Asanoa iriomotensis NBRC 100142.</title>
        <authorList>
            <person name="Komaki H."/>
            <person name="Tamura T."/>
        </authorList>
    </citation>
    <scope>NUCLEOTIDE SEQUENCE [LARGE SCALE GENOMIC DNA]</scope>
    <source>
        <strain evidence="3 4">NBRC 100142</strain>
    </source>
</reference>
<keyword evidence="2" id="KW-0812">Transmembrane</keyword>
<dbReference type="Proteomes" id="UP000624325">
    <property type="component" value="Unassembled WGS sequence"/>
</dbReference>
<gene>
    <name evidence="3" type="ORF">Air01nite_30880</name>
</gene>
<evidence type="ECO:0008006" key="5">
    <source>
        <dbReference type="Google" id="ProtNLM"/>
    </source>
</evidence>
<accession>A0ABQ4C2H6</accession>
<evidence type="ECO:0000256" key="2">
    <source>
        <dbReference type="SAM" id="Phobius"/>
    </source>
</evidence>
<keyword evidence="2" id="KW-1133">Transmembrane helix</keyword>
<protein>
    <recommendedName>
        <fullName evidence="5">Integrin beta 3</fullName>
    </recommendedName>
</protein>
<feature type="region of interest" description="Disordered" evidence="1">
    <location>
        <begin position="247"/>
        <end position="277"/>
    </location>
</feature>
<sequence length="277" mass="29226">MPPVRAAATPAAGVARPPAAPPDQPGPVDGTGPVRRSASVPVNPEASQPIAGAPAAPNADTATKRGMVTPAQLREQMREPRNVRLGVLVLGILLVLVALPIYSWSKAESRDPVFVSLDSLGVPDWANTEPQDQTDGNRWCLEECRFRERTTHSSQGPEETAKAYHDALVADGWQSWKPAKCPESKVDGSYTCWTRDELTMDLWVRAPACGNVPIGVEPAPGATAAPPALDPEDCKGSDVSIKVRNAIADERTGPQPATDPGQVGETPFGLPPTAAPS</sequence>
<keyword evidence="4" id="KW-1185">Reference proteome</keyword>
<evidence type="ECO:0000313" key="4">
    <source>
        <dbReference type="Proteomes" id="UP000624325"/>
    </source>
</evidence>
<name>A0ABQ4C2H6_9ACTN</name>
<evidence type="ECO:0000313" key="3">
    <source>
        <dbReference type="EMBL" id="GIF56993.1"/>
    </source>
</evidence>